<proteinExistence type="predicted"/>
<name>A0A1S6U611_9BACT</name>
<dbReference type="RefSeq" id="WP_078422863.1">
    <property type="nucleotide sequence ID" value="NZ_CP017018.1"/>
</dbReference>
<sequence length="90" mass="10268">MLETYIIYILIVGIVGSFVSWSKAENHNLRNIFFRVIDGCFSAYVVYEIAYYFTTNEKLSLAICGVGAFSGSDMLVSLKEFALNFFQRKI</sequence>
<keyword evidence="2" id="KW-1185">Reference proteome</keyword>
<dbReference type="AlphaFoldDB" id="A0A1S6U611"/>
<dbReference type="EMBL" id="CP017258">
    <property type="protein sequence ID" value="AQW87133.1"/>
    <property type="molecule type" value="Genomic_DNA"/>
</dbReference>
<organism evidence="1 2">
    <name type="scientific">Campylobacter pinnipediorum subsp. caledonicus</name>
    <dbReference type="NCBI Taxonomy" id="1874362"/>
    <lineage>
        <taxon>Bacteria</taxon>
        <taxon>Pseudomonadati</taxon>
        <taxon>Campylobacterota</taxon>
        <taxon>Epsilonproteobacteria</taxon>
        <taxon>Campylobacterales</taxon>
        <taxon>Campylobacteraceae</taxon>
        <taxon>Campylobacter</taxon>
    </lineage>
</organism>
<dbReference type="Proteomes" id="UP000190868">
    <property type="component" value="Chromosome"/>
</dbReference>
<dbReference type="KEGG" id="cpin:CPIN18020_0307"/>
<dbReference type="InterPro" id="IPR032126">
    <property type="entry name" value="LydA_holin"/>
</dbReference>
<accession>A0A1S6U611</accession>
<gene>
    <name evidence="1" type="ORF">CPIN18021_0286</name>
</gene>
<evidence type="ECO:0000313" key="1">
    <source>
        <dbReference type="EMBL" id="AQW87133.1"/>
    </source>
</evidence>
<dbReference type="Pfam" id="PF16083">
    <property type="entry name" value="Phage_holin_3_3"/>
    <property type="match status" value="1"/>
</dbReference>
<reference evidence="2" key="1">
    <citation type="submission" date="2016-09" db="EMBL/GenBank/DDBJ databases">
        <title>Comparative genomics of the Campylobacter concisus group.</title>
        <authorList>
            <person name="Miller W.G."/>
            <person name="Yee E."/>
            <person name="Chapman M.H."/>
            <person name="Huynh S."/>
            <person name="Bono J.L."/>
            <person name="On S.L.W."/>
            <person name="StLeger J."/>
            <person name="Foster G."/>
            <person name="Parker C.T."/>
        </authorList>
    </citation>
    <scope>NUCLEOTIDE SEQUENCE [LARGE SCALE GENOMIC DNA]</scope>
    <source>
        <strain evidence="2">RM18021</strain>
    </source>
</reference>
<evidence type="ECO:0000313" key="2">
    <source>
        <dbReference type="Proteomes" id="UP000190868"/>
    </source>
</evidence>
<dbReference type="GeneID" id="56565945"/>
<protein>
    <submittedName>
        <fullName evidence="1">Uncharacterized protein</fullName>
    </submittedName>
</protein>